<dbReference type="Gene3D" id="3.30.429.10">
    <property type="entry name" value="Macrophage Migration Inhibitory Factor"/>
    <property type="match status" value="1"/>
</dbReference>
<dbReference type="Proteomes" id="UP000589552">
    <property type="component" value="Unassembled WGS sequence"/>
</dbReference>
<dbReference type="PANTHER" id="PTHR35530:SF1">
    <property type="entry name" value="2-HYDROXYMUCONATE TAUTOMERASE"/>
    <property type="match status" value="1"/>
</dbReference>
<sequence>MPTYTVRTSTGRLGPDARASLAHAITSAHTVATGAPGFFAQVVFEEVDTDRHFVGGTPIADELVFVHGQIRAGRTPEQKVALLDALSGVVREVLGVPRRTVWVYLVDLPPADMIEYGYVLPAAGEEAEWLASLDDDTRSYLAPD</sequence>
<comment type="caution">
    <text evidence="1">The sequence shown here is derived from an EMBL/GenBank/DDBJ whole genome shotgun (WGS) entry which is preliminary data.</text>
</comment>
<dbReference type="SUPFAM" id="SSF55331">
    <property type="entry name" value="Tautomerase/MIF"/>
    <property type="match status" value="1"/>
</dbReference>
<dbReference type="Pfam" id="PF14832">
    <property type="entry name" value="Tautomerase_3"/>
    <property type="match status" value="1"/>
</dbReference>
<dbReference type="AlphaFoldDB" id="A0A0M2XHR9"/>
<dbReference type="RefSeq" id="WP_046650963.1">
    <property type="nucleotide sequence ID" value="NZ_CP032788.1"/>
</dbReference>
<protein>
    <submittedName>
        <fullName evidence="1">4-oxalocrotonate tautomerase</fullName>
    </submittedName>
</protein>
<proteinExistence type="predicted"/>
<dbReference type="InterPro" id="IPR028116">
    <property type="entry name" value="Cis-CaaD-like"/>
</dbReference>
<dbReference type="GeneID" id="95322086"/>
<organism evidence="1 2">
    <name type="scientific">Corynebacterium xerosis</name>
    <dbReference type="NCBI Taxonomy" id="1725"/>
    <lineage>
        <taxon>Bacteria</taxon>
        <taxon>Bacillati</taxon>
        <taxon>Actinomycetota</taxon>
        <taxon>Actinomycetes</taxon>
        <taxon>Mycobacteriales</taxon>
        <taxon>Corynebacteriaceae</taxon>
        <taxon>Corynebacterium</taxon>
    </lineage>
</organism>
<evidence type="ECO:0000313" key="2">
    <source>
        <dbReference type="Proteomes" id="UP000589552"/>
    </source>
</evidence>
<dbReference type="OrthoDB" id="118855at2"/>
<dbReference type="PANTHER" id="PTHR35530">
    <property type="entry name" value="TAUTOMERASE-RELATED"/>
    <property type="match status" value="1"/>
</dbReference>
<dbReference type="InterPro" id="IPR014347">
    <property type="entry name" value="Tautomerase/MIF_sf"/>
</dbReference>
<reference evidence="1 2" key="1">
    <citation type="submission" date="2020-04" db="EMBL/GenBank/DDBJ databases">
        <authorList>
            <person name="Hitch T.C.A."/>
            <person name="Wylensek D."/>
            <person name="Clavel T."/>
        </authorList>
    </citation>
    <scope>NUCLEOTIDE SEQUENCE [LARGE SCALE GENOMIC DNA]</scope>
    <source>
        <strain evidence="1 2">BL-383-APC-2I</strain>
    </source>
</reference>
<accession>A0A0M2XHR9</accession>
<evidence type="ECO:0000313" key="1">
    <source>
        <dbReference type="EMBL" id="NMF08793.1"/>
    </source>
</evidence>
<dbReference type="EMBL" id="JABAGA010000002">
    <property type="protein sequence ID" value="NMF08793.1"/>
    <property type="molecule type" value="Genomic_DNA"/>
</dbReference>
<gene>
    <name evidence="1" type="ORF">HF852_04095</name>
</gene>
<name>A0A0M2XHR9_9CORY</name>